<dbReference type="Proteomes" id="UP000507245">
    <property type="component" value="Unassembled WGS sequence"/>
</dbReference>
<name>A0A6J5Y5Z2_PRUAR</name>
<protein>
    <recommendedName>
        <fullName evidence="4">Secreted protein</fullName>
    </recommendedName>
</protein>
<organism evidence="2 3">
    <name type="scientific">Prunus armeniaca</name>
    <name type="common">Apricot</name>
    <name type="synonym">Armeniaca vulgaris</name>
    <dbReference type="NCBI Taxonomy" id="36596"/>
    <lineage>
        <taxon>Eukaryota</taxon>
        <taxon>Viridiplantae</taxon>
        <taxon>Streptophyta</taxon>
        <taxon>Embryophyta</taxon>
        <taxon>Tracheophyta</taxon>
        <taxon>Spermatophyta</taxon>
        <taxon>Magnoliopsida</taxon>
        <taxon>eudicotyledons</taxon>
        <taxon>Gunneridae</taxon>
        <taxon>Pentapetalae</taxon>
        <taxon>rosids</taxon>
        <taxon>fabids</taxon>
        <taxon>Rosales</taxon>
        <taxon>Rosaceae</taxon>
        <taxon>Amygdaloideae</taxon>
        <taxon>Amygdaleae</taxon>
        <taxon>Prunus</taxon>
    </lineage>
</organism>
<keyword evidence="3" id="KW-1185">Reference proteome</keyword>
<proteinExistence type="predicted"/>
<evidence type="ECO:0008006" key="4">
    <source>
        <dbReference type="Google" id="ProtNLM"/>
    </source>
</evidence>
<feature type="signal peptide" evidence="1">
    <location>
        <begin position="1"/>
        <end position="18"/>
    </location>
</feature>
<sequence length="74" mass="8772">MAIKARLCFTLPVCFVLSDQVDQIRTWVHDEDQKKKNKENQLWPLFFFTDEVFSPRDLFPASSLTYTKVETRTT</sequence>
<evidence type="ECO:0000313" key="3">
    <source>
        <dbReference type="Proteomes" id="UP000507245"/>
    </source>
</evidence>
<dbReference type="EMBL" id="CAEKKB010000008">
    <property type="protein sequence ID" value="CAB4321540.1"/>
    <property type="molecule type" value="Genomic_DNA"/>
</dbReference>
<reference evidence="3" key="1">
    <citation type="journal article" date="2020" name="Genome Biol.">
        <title>Gamete binning: chromosome-level and haplotype-resolved genome assembly enabled by high-throughput single-cell sequencing of gamete genomes.</title>
        <authorList>
            <person name="Campoy J.A."/>
            <person name="Sun H."/>
            <person name="Goel M."/>
            <person name="Jiao W.-B."/>
            <person name="Folz-Donahue K."/>
            <person name="Wang N."/>
            <person name="Rubio M."/>
            <person name="Liu C."/>
            <person name="Kukat C."/>
            <person name="Ruiz D."/>
            <person name="Huettel B."/>
            <person name="Schneeberger K."/>
        </authorList>
    </citation>
    <scope>NUCLEOTIDE SEQUENCE [LARGE SCALE GENOMIC DNA]</scope>
    <source>
        <strain evidence="3">cv. Rojo Pasion</strain>
    </source>
</reference>
<feature type="chain" id="PRO_5026662352" description="Secreted protein" evidence="1">
    <location>
        <begin position="19"/>
        <end position="74"/>
    </location>
</feature>
<keyword evidence="1" id="KW-0732">Signal</keyword>
<evidence type="ECO:0000313" key="2">
    <source>
        <dbReference type="EMBL" id="CAB4321540.1"/>
    </source>
</evidence>
<gene>
    <name evidence="2" type="ORF">ORAREDHAP_LOCUS50742</name>
</gene>
<dbReference type="AlphaFoldDB" id="A0A6J5Y5Z2"/>
<accession>A0A6J5Y5Z2</accession>
<evidence type="ECO:0000256" key="1">
    <source>
        <dbReference type="SAM" id="SignalP"/>
    </source>
</evidence>